<gene>
    <name evidence="3" type="ORF">OJAV_G00053460</name>
</gene>
<dbReference type="Proteomes" id="UP000283210">
    <property type="component" value="Chromosome 6"/>
</dbReference>
<protein>
    <submittedName>
        <fullName evidence="3">Uncharacterized protein</fullName>
    </submittedName>
</protein>
<reference evidence="3 4" key="1">
    <citation type="submission" date="2018-11" db="EMBL/GenBank/DDBJ databases">
        <authorList>
            <person name="Lopez-Roques C."/>
            <person name="Donnadieu C."/>
            <person name="Bouchez O."/>
            <person name="Klopp C."/>
            <person name="Cabau C."/>
            <person name="Zahm M."/>
        </authorList>
    </citation>
    <scope>NUCLEOTIDE SEQUENCE [LARGE SCALE GENOMIC DNA]</scope>
    <source>
        <strain evidence="3">RS831</strain>
        <tissue evidence="3">Whole body</tissue>
    </source>
</reference>
<dbReference type="AlphaFoldDB" id="A0A437DA83"/>
<reference evidence="3 4" key="2">
    <citation type="submission" date="2019-01" db="EMBL/GenBank/DDBJ databases">
        <title>A chromosome length genome reference of the Java medaka (oryzias javanicus).</title>
        <authorList>
            <person name="Herpin A."/>
            <person name="Takehana Y."/>
            <person name="Naruse K."/>
            <person name="Ansai S."/>
            <person name="Kawaguchi M."/>
        </authorList>
    </citation>
    <scope>NUCLEOTIDE SEQUENCE [LARGE SCALE GENOMIC DNA]</scope>
    <source>
        <strain evidence="3">RS831</strain>
        <tissue evidence="3">Whole body</tissue>
    </source>
</reference>
<dbReference type="OrthoDB" id="8908659at2759"/>
<proteinExistence type="predicted"/>
<feature type="compositionally biased region" description="Basic and acidic residues" evidence="2">
    <location>
        <begin position="116"/>
        <end position="128"/>
    </location>
</feature>
<sequence>MESEGDPHMGPRCREGCGLVRLTEEHSCVEALRAFADALEERGARLEHEARMAELRWNRREQFLLAQVTALQNETQVAALRYQRRLHQYLLRTSSIAAQIVGFYQRRESPTNMESQRTDSDEEHLQVR</sequence>
<evidence type="ECO:0000313" key="4">
    <source>
        <dbReference type="Proteomes" id="UP000283210"/>
    </source>
</evidence>
<feature type="region of interest" description="Disordered" evidence="2">
    <location>
        <begin position="107"/>
        <end position="128"/>
    </location>
</feature>
<name>A0A437DA83_ORYJA</name>
<evidence type="ECO:0000256" key="1">
    <source>
        <dbReference type="SAM" id="Coils"/>
    </source>
</evidence>
<evidence type="ECO:0000313" key="3">
    <source>
        <dbReference type="EMBL" id="RVE71609.1"/>
    </source>
</evidence>
<keyword evidence="4" id="KW-1185">Reference proteome</keyword>
<dbReference type="EMBL" id="CM012442">
    <property type="protein sequence ID" value="RVE71609.1"/>
    <property type="molecule type" value="Genomic_DNA"/>
</dbReference>
<accession>A0A437DA83</accession>
<evidence type="ECO:0000256" key="2">
    <source>
        <dbReference type="SAM" id="MobiDB-lite"/>
    </source>
</evidence>
<feature type="coiled-coil region" evidence="1">
    <location>
        <begin position="29"/>
        <end position="56"/>
    </location>
</feature>
<keyword evidence="1" id="KW-0175">Coiled coil</keyword>
<organism evidence="3 4">
    <name type="scientific">Oryzias javanicus</name>
    <name type="common">Javanese ricefish</name>
    <name type="synonym">Aplocheilus javanicus</name>
    <dbReference type="NCBI Taxonomy" id="123683"/>
    <lineage>
        <taxon>Eukaryota</taxon>
        <taxon>Metazoa</taxon>
        <taxon>Chordata</taxon>
        <taxon>Craniata</taxon>
        <taxon>Vertebrata</taxon>
        <taxon>Euteleostomi</taxon>
        <taxon>Actinopterygii</taxon>
        <taxon>Neopterygii</taxon>
        <taxon>Teleostei</taxon>
        <taxon>Neoteleostei</taxon>
        <taxon>Acanthomorphata</taxon>
        <taxon>Ovalentaria</taxon>
        <taxon>Atherinomorphae</taxon>
        <taxon>Beloniformes</taxon>
        <taxon>Adrianichthyidae</taxon>
        <taxon>Oryziinae</taxon>
        <taxon>Oryzias</taxon>
    </lineage>
</organism>